<reference evidence="1" key="1">
    <citation type="submission" date="2021-02" db="EMBL/GenBank/DDBJ databases">
        <authorList>
            <person name="Nowell W R."/>
        </authorList>
    </citation>
    <scope>NUCLEOTIDE SEQUENCE</scope>
</reference>
<evidence type="ECO:0000313" key="2">
    <source>
        <dbReference type="Proteomes" id="UP000663828"/>
    </source>
</evidence>
<dbReference type="AlphaFoldDB" id="A0A815BXC9"/>
<organism evidence="1 2">
    <name type="scientific">Adineta ricciae</name>
    <name type="common">Rotifer</name>
    <dbReference type="NCBI Taxonomy" id="249248"/>
    <lineage>
        <taxon>Eukaryota</taxon>
        <taxon>Metazoa</taxon>
        <taxon>Spiralia</taxon>
        <taxon>Gnathifera</taxon>
        <taxon>Rotifera</taxon>
        <taxon>Eurotatoria</taxon>
        <taxon>Bdelloidea</taxon>
        <taxon>Adinetida</taxon>
        <taxon>Adinetidae</taxon>
        <taxon>Adineta</taxon>
    </lineage>
</organism>
<keyword evidence="2" id="KW-1185">Reference proteome</keyword>
<name>A0A815BXC9_ADIRI</name>
<dbReference type="EMBL" id="CAJNOR010002304">
    <property type="protein sequence ID" value="CAF1275487.1"/>
    <property type="molecule type" value="Genomic_DNA"/>
</dbReference>
<dbReference type="Gene3D" id="3.40.830.10">
    <property type="entry name" value="LigB-like"/>
    <property type="match status" value="1"/>
</dbReference>
<evidence type="ECO:0008006" key="3">
    <source>
        <dbReference type="Google" id="ProtNLM"/>
    </source>
</evidence>
<gene>
    <name evidence="1" type="ORF">XAT740_LOCUS27530</name>
</gene>
<dbReference type="Proteomes" id="UP000663828">
    <property type="component" value="Unassembled WGS sequence"/>
</dbReference>
<proteinExistence type="predicted"/>
<evidence type="ECO:0000313" key="1">
    <source>
        <dbReference type="EMBL" id="CAF1275487.1"/>
    </source>
</evidence>
<accession>A0A815BXC9</accession>
<protein>
    <recommendedName>
        <fullName evidence="3">Extradiol ring-cleavage dioxygenase class III enzyme subunit B domain-containing protein</fullName>
    </recommendedName>
</protein>
<comment type="caution">
    <text evidence="1">The sequence shown here is derived from an EMBL/GenBank/DDBJ whole genome shotgun (WGS) entry which is preliminary data.</text>
</comment>
<sequence length="359" mass="39850">MENLANTAHGLIGIAYLPHGTMTLDPNREDLPHGTGDLHRTCTRISEKIAQLNPDLIILLTPHGINLHQSLNIYQPGTSSCIASGNAEWNNQWNDFGVNVHLDGEASQQLFSYLKQHMVKVEGMLSFGGLSTPLRWGEVVPLYFALHQIVSNINGTTTSLKQISVPSSPKVVIIAQPAKGSTMEERECFMIEQRSKLVEFGRLLRLWCDQSSHRTLLLISGDQAHTHAWSPQLATIYQPDPSCFSKFPQAGTEEARLFDKIVEDWMTGRRSNSNNDLYSLDKKLIIDEAGPIERFVLSCGYVGSLTLQGVLENQTIQNRVADSSGTVNSSADWLLTDFISACPTYYGMMAALFVRTNIE</sequence>